<reference evidence="3 4" key="1">
    <citation type="submission" date="2020-08" db="EMBL/GenBank/DDBJ databases">
        <title>Genomic Encyclopedia of Type Strains, Phase IV (KMG-IV): sequencing the most valuable type-strain genomes for metagenomic binning, comparative biology and taxonomic classification.</title>
        <authorList>
            <person name="Goeker M."/>
        </authorList>
    </citation>
    <scope>NUCLEOTIDE SEQUENCE [LARGE SCALE GENOMIC DNA]</scope>
    <source>
        <strain evidence="3 4">DSM 25481</strain>
    </source>
</reference>
<evidence type="ECO:0000313" key="3">
    <source>
        <dbReference type="EMBL" id="MBB3974679.1"/>
    </source>
</evidence>
<dbReference type="EC" id="3.8.1.3" evidence="3"/>
<dbReference type="EMBL" id="JACIDR010000007">
    <property type="protein sequence ID" value="MBB3974679.1"/>
    <property type="molecule type" value="Genomic_DNA"/>
</dbReference>
<dbReference type="Pfam" id="PF00561">
    <property type="entry name" value="Abhydrolase_1"/>
    <property type="match status" value="1"/>
</dbReference>
<name>A0A7W6D2G9_9HYPH</name>
<dbReference type="InterPro" id="IPR029058">
    <property type="entry name" value="AB_hydrolase_fold"/>
</dbReference>
<dbReference type="Gene3D" id="3.40.50.1820">
    <property type="entry name" value="alpha/beta hydrolase"/>
    <property type="match status" value="1"/>
</dbReference>
<evidence type="ECO:0000256" key="1">
    <source>
        <dbReference type="ARBA" id="ARBA00022801"/>
    </source>
</evidence>
<feature type="domain" description="AB hydrolase-1" evidence="2">
    <location>
        <begin position="34"/>
        <end position="254"/>
    </location>
</feature>
<dbReference type="PRINTS" id="PR00412">
    <property type="entry name" value="EPOXHYDRLASE"/>
</dbReference>
<dbReference type="PRINTS" id="PR00111">
    <property type="entry name" value="ABHYDROLASE"/>
</dbReference>
<dbReference type="SUPFAM" id="SSF53474">
    <property type="entry name" value="alpha/beta-Hydrolases"/>
    <property type="match status" value="1"/>
</dbReference>
<gene>
    <name evidence="3" type="ORF">GGR24_003366</name>
</gene>
<keyword evidence="1 3" id="KW-0378">Hydrolase</keyword>
<dbReference type="InterPro" id="IPR000639">
    <property type="entry name" value="Epox_hydrolase-like"/>
</dbReference>
<dbReference type="GO" id="GO:0018785">
    <property type="term" value="F:haloacetate dehalogenase activity"/>
    <property type="evidence" value="ECO:0007669"/>
    <property type="project" value="UniProtKB-EC"/>
</dbReference>
<proteinExistence type="predicted"/>
<dbReference type="AlphaFoldDB" id="A0A7W6D2G9"/>
<dbReference type="Proteomes" id="UP000528964">
    <property type="component" value="Unassembled WGS sequence"/>
</dbReference>
<sequence length="302" mass="32958">MASETLPDLFPGFATRRTPVGDVEIFARIGGEGPPLLLLHGFPQTHACWRGLAPALAERFTVVLPDLRGYGASSAPEPAPFGANYAKRAMAEDMLGLMTALGHERFGIIGHDRGGRVGYRLGLDHPDKLTRLAVLDIVPTHRMWAAMNARLAVKAYHWSFLAQPAPLPERLIGADPDFFLETTLASWTAARSLAPFEGALEHYRAAFRDPARIAAACGDYRAGAHVDVTHDEVDHIAGRRVAAPLLALWGESGFPGETEGPLETWRRWGAEVEGRALKCGHFLPEEAPEETLRELLAFFARG</sequence>
<dbReference type="InterPro" id="IPR000073">
    <property type="entry name" value="AB_hydrolase_1"/>
</dbReference>
<accession>A0A7W6D2G9</accession>
<protein>
    <submittedName>
        <fullName evidence="3">Haloacetate dehalogenase</fullName>
        <ecNumber evidence="3">3.8.1.3</ecNumber>
    </submittedName>
</protein>
<dbReference type="RefSeq" id="WP_183396532.1">
    <property type="nucleotide sequence ID" value="NZ_JACIDR010000007.1"/>
</dbReference>
<keyword evidence="4" id="KW-1185">Reference proteome</keyword>
<comment type="caution">
    <text evidence="3">The sequence shown here is derived from an EMBL/GenBank/DDBJ whole genome shotgun (WGS) entry which is preliminary data.</text>
</comment>
<organism evidence="3 4">
    <name type="scientific">Hansschlegelia beijingensis</name>
    <dbReference type="NCBI Taxonomy" id="1133344"/>
    <lineage>
        <taxon>Bacteria</taxon>
        <taxon>Pseudomonadati</taxon>
        <taxon>Pseudomonadota</taxon>
        <taxon>Alphaproteobacteria</taxon>
        <taxon>Hyphomicrobiales</taxon>
        <taxon>Methylopilaceae</taxon>
        <taxon>Hansschlegelia</taxon>
    </lineage>
</organism>
<evidence type="ECO:0000313" key="4">
    <source>
        <dbReference type="Proteomes" id="UP000528964"/>
    </source>
</evidence>
<dbReference type="PANTHER" id="PTHR43329">
    <property type="entry name" value="EPOXIDE HYDROLASE"/>
    <property type="match status" value="1"/>
</dbReference>
<evidence type="ECO:0000259" key="2">
    <source>
        <dbReference type="Pfam" id="PF00561"/>
    </source>
</evidence>